<keyword evidence="2" id="KW-1185">Reference proteome</keyword>
<evidence type="ECO:0000313" key="2">
    <source>
        <dbReference type="Proteomes" id="UP000799437"/>
    </source>
</evidence>
<gene>
    <name evidence="1" type="ORF">EJ05DRAFT_344187</name>
</gene>
<dbReference type="RefSeq" id="XP_033601825.1">
    <property type="nucleotide sequence ID" value="XM_033740942.1"/>
</dbReference>
<protein>
    <submittedName>
        <fullName evidence="1">Uncharacterized protein</fullName>
    </submittedName>
</protein>
<name>A0A6A6WBF3_9PEZI</name>
<sequence length="236" mass="26221">MEAVQIKVALHILGHAGIQACIVGEIALNYYNVPRVLHDVELCVPEHKVSDALTTLEISGLFHAEAIQEFDIYNEYKRGSPRLRTSSWIAPTCTFVILSDTSHHLAPLEKHIISQESKLSNPTYSSQLLDMISTDDINSLPLPKLSSLFSGLCQRYVQTKDDVAMIAAEQLVDGTDMNEMWCLRHLNGASLEVRALASRLIDEKPCRLDAFSGYSVTCFIADSAASDRIKRLPGYE</sequence>
<dbReference type="EMBL" id="ML996570">
    <property type="protein sequence ID" value="KAF2759374.1"/>
    <property type="molecule type" value="Genomic_DNA"/>
</dbReference>
<dbReference type="AlphaFoldDB" id="A0A6A6WBF3"/>
<organism evidence="1 2">
    <name type="scientific">Pseudovirgaria hyperparasitica</name>
    <dbReference type="NCBI Taxonomy" id="470096"/>
    <lineage>
        <taxon>Eukaryota</taxon>
        <taxon>Fungi</taxon>
        <taxon>Dikarya</taxon>
        <taxon>Ascomycota</taxon>
        <taxon>Pezizomycotina</taxon>
        <taxon>Dothideomycetes</taxon>
        <taxon>Dothideomycetes incertae sedis</taxon>
        <taxon>Acrospermales</taxon>
        <taxon>Acrospermaceae</taxon>
        <taxon>Pseudovirgaria</taxon>
    </lineage>
</organism>
<proteinExistence type="predicted"/>
<reference evidence="1" key="1">
    <citation type="journal article" date="2020" name="Stud. Mycol.">
        <title>101 Dothideomycetes genomes: a test case for predicting lifestyles and emergence of pathogens.</title>
        <authorList>
            <person name="Haridas S."/>
            <person name="Albert R."/>
            <person name="Binder M."/>
            <person name="Bloem J."/>
            <person name="Labutti K."/>
            <person name="Salamov A."/>
            <person name="Andreopoulos B."/>
            <person name="Baker S."/>
            <person name="Barry K."/>
            <person name="Bills G."/>
            <person name="Bluhm B."/>
            <person name="Cannon C."/>
            <person name="Castanera R."/>
            <person name="Culley D."/>
            <person name="Daum C."/>
            <person name="Ezra D."/>
            <person name="Gonzalez J."/>
            <person name="Henrissat B."/>
            <person name="Kuo A."/>
            <person name="Liang C."/>
            <person name="Lipzen A."/>
            <person name="Lutzoni F."/>
            <person name="Magnuson J."/>
            <person name="Mondo S."/>
            <person name="Nolan M."/>
            <person name="Ohm R."/>
            <person name="Pangilinan J."/>
            <person name="Park H.-J."/>
            <person name="Ramirez L."/>
            <person name="Alfaro M."/>
            <person name="Sun H."/>
            <person name="Tritt A."/>
            <person name="Yoshinaga Y."/>
            <person name="Zwiers L.-H."/>
            <person name="Turgeon B."/>
            <person name="Goodwin S."/>
            <person name="Spatafora J."/>
            <person name="Crous P."/>
            <person name="Grigoriev I."/>
        </authorList>
    </citation>
    <scope>NUCLEOTIDE SEQUENCE</scope>
    <source>
        <strain evidence="1">CBS 121739</strain>
    </source>
</reference>
<accession>A0A6A6WBF3</accession>
<dbReference type="InterPro" id="IPR043519">
    <property type="entry name" value="NT_sf"/>
</dbReference>
<dbReference type="GeneID" id="54481996"/>
<dbReference type="OrthoDB" id="3259529at2759"/>
<dbReference type="Proteomes" id="UP000799437">
    <property type="component" value="Unassembled WGS sequence"/>
</dbReference>
<dbReference type="SUPFAM" id="SSF81301">
    <property type="entry name" value="Nucleotidyltransferase"/>
    <property type="match status" value="1"/>
</dbReference>
<dbReference type="PROSITE" id="PS51257">
    <property type="entry name" value="PROKAR_LIPOPROTEIN"/>
    <property type="match status" value="1"/>
</dbReference>
<evidence type="ECO:0000313" key="1">
    <source>
        <dbReference type="EMBL" id="KAF2759374.1"/>
    </source>
</evidence>